<proteinExistence type="predicted"/>
<accession>A0A0A7I841</accession>
<reference evidence="3 4" key="1">
    <citation type="journal article" date="2015" name="Genome Announc.">
        <title>Complete and Assembled Genome Sequence of Bifidobacterium kashiwanohense PV20-2, Isolated from the Feces of an Anemic Kenyan Infant.</title>
        <authorList>
            <person name="Vazquez-Gutierrez P."/>
            <person name="Lacroix C."/>
            <person name="Chassard C."/>
            <person name="Klumpp J."/>
            <person name="Jans C."/>
            <person name="Stevens M.J."/>
        </authorList>
    </citation>
    <scope>NUCLEOTIDE SEQUENCE [LARGE SCALE GENOMIC DNA]</scope>
    <source>
        <strain evidence="3 4">PV20-2</strain>
    </source>
</reference>
<evidence type="ECO:0000313" key="3">
    <source>
        <dbReference type="EMBL" id="AIZ15405.1"/>
    </source>
</evidence>
<dbReference type="Proteomes" id="UP000030625">
    <property type="component" value="Chromosome"/>
</dbReference>
<gene>
    <name evidence="3" type="ORF">AH68_04555</name>
</gene>
<keyword evidence="2" id="KW-0472">Membrane</keyword>
<evidence type="ECO:0000256" key="2">
    <source>
        <dbReference type="SAM" id="Phobius"/>
    </source>
</evidence>
<dbReference type="KEGG" id="bka:AH68_04555"/>
<evidence type="ECO:0000313" key="4">
    <source>
        <dbReference type="Proteomes" id="UP000030625"/>
    </source>
</evidence>
<feature type="transmembrane region" description="Helical" evidence="2">
    <location>
        <begin position="149"/>
        <end position="170"/>
    </location>
</feature>
<dbReference type="AlphaFoldDB" id="A0A0A7I841"/>
<feature type="compositionally biased region" description="Basic and acidic residues" evidence="1">
    <location>
        <begin position="1"/>
        <end position="11"/>
    </location>
</feature>
<organism evidence="3 4">
    <name type="scientific">Bifidobacterium catenulatum PV20-2</name>
    <dbReference type="NCBI Taxonomy" id="1447716"/>
    <lineage>
        <taxon>Bacteria</taxon>
        <taxon>Bacillati</taxon>
        <taxon>Actinomycetota</taxon>
        <taxon>Actinomycetes</taxon>
        <taxon>Bifidobacteriales</taxon>
        <taxon>Bifidobacteriaceae</taxon>
        <taxon>Bifidobacterium</taxon>
    </lineage>
</organism>
<dbReference type="HOGENOM" id="CLU_1522319_0_0_11"/>
<dbReference type="OrthoDB" id="5198760at2"/>
<dbReference type="STRING" id="1447716.AH68_04555"/>
<keyword evidence="2" id="KW-1133">Transmembrane helix</keyword>
<sequence length="176" mass="18693">MDDEHEDKRFDQGNTQGGIPRDGAESDNGIQPNQKKDSGNGRGDVVGQTDHDVDGRGDPQDGNGRQTIIGASLWDGPTPSPEDMAGFKTVDPTFPERIMRMSEETVRTKNKAMLRSSTLESWAVLITSASMSALPWVICLTGVLNGNNAAAVIGGIAGLLASGSSLIQAIRNKKND</sequence>
<dbReference type="EMBL" id="CP007456">
    <property type="protein sequence ID" value="AIZ15405.1"/>
    <property type="molecule type" value="Genomic_DNA"/>
</dbReference>
<dbReference type="RefSeq" id="WP_039198013.1">
    <property type="nucleotide sequence ID" value="NZ_CP007456.1"/>
</dbReference>
<feature type="compositionally biased region" description="Basic and acidic residues" evidence="1">
    <location>
        <begin position="49"/>
        <end position="59"/>
    </location>
</feature>
<keyword evidence="2" id="KW-0812">Transmembrane</keyword>
<evidence type="ECO:0000256" key="1">
    <source>
        <dbReference type="SAM" id="MobiDB-lite"/>
    </source>
</evidence>
<evidence type="ECO:0008006" key="5">
    <source>
        <dbReference type="Google" id="ProtNLM"/>
    </source>
</evidence>
<feature type="region of interest" description="Disordered" evidence="1">
    <location>
        <begin position="1"/>
        <end position="82"/>
    </location>
</feature>
<feature type="transmembrane region" description="Helical" evidence="2">
    <location>
        <begin position="122"/>
        <end position="143"/>
    </location>
</feature>
<protein>
    <recommendedName>
        <fullName evidence="5">DUF2335 domain-containing protein</fullName>
    </recommendedName>
</protein>
<name>A0A0A7I841_9BIFI</name>